<evidence type="ECO:0000256" key="5">
    <source>
        <dbReference type="ARBA" id="ARBA00022801"/>
    </source>
</evidence>
<gene>
    <name evidence="11" type="ORF">ACFSJH_09180</name>
</gene>
<proteinExistence type="inferred from homology"/>
<evidence type="ECO:0000256" key="8">
    <source>
        <dbReference type="PROSITE-ProRule" id="PRU01379"/>
    </source>
</evidence>
<evidence type="ECO:0000313" key="11">
    <source>
        <dbReference type="EMBL" id="MFD2115893.1"/>
    </source>
</evidence>
<evidence type="ECO:0000256" key="1">
    <source>
        <dbReference type="ARBA" id="ARBA00001947"/>
    </source>
</evidence>
<dbReference type="InterPro" id="IPR000834">
    <property type="entry name" value="Peptidase_M14"/>
</dbReference>
<evidence type="ECO:0000256" key="7">
    <source>
        <dbReference type="ARBA" id="ARBA00023049"/>
    </source>
</evidence>
<dbReference type="EMBL" id="JBHUHO010000029">
    <property type="protein sequence ID" value="MFD2115893.1"/>
    <property type="molecule type" value="Genomic_DNA"/>
</dbReference>
<dbReference type="Proteomes" id="UP001597362">
    <property type="component" value="Unassembled WGS sequence"/>
</dbReference>
<reference evidence="12" key="1">
    <citation type="journal article" date="2019" name="Int. J. Syst. Evol. Microbiol.">
        <title>The Global Catalogue of Microorganisms (GCM) 10K type strain sequencing project: providing services to taxonomists for standard genome sequencing and annotation.</title>
        <authorList>
            <consortium name="The Broad Institute Genomics Platform"/>
            <consortium name="The Broad Institute Genome Sequencing Center for Infectious Disease"/>
            <person name="Wu L."/>
            <person name="Ma J."/>
        </authorList>
    </citation>
    <scope>NUCLEOTIDE SEQUENCE [LARGE SCALE GENOMIC DNA]</scope>
    <source>
        <strain evidence="12">GH52</strain>
    </source>
</reference>
<sequence>MNIVVQRGDSLWKYSQLFDLPLQLLIDSNPNMQTEALQIGQIIRIPGYWLDYYTVAAGDTLWSITNQTNTDLDQIIHLNVITNPQTLTIGQTLLLPRRVTELLITWSKPYSFETMQADLSKLIAIYPFIVQEIIGYSVMGKPLYALSIGQGEKQVGMNAAIHANEWITAPTVLRFLNEYALAITNGKSLRGLAMLPFYLQTTLALVPMVNPDGVDLVINGAPSEEPYRSNVLKINNGSNQFNGWKANIRGVDLNKQFPALWEQDAVKGPQQPAPRDYSGTAPLTEPEVIALAKWTEDNQFVHVLAFHTQGKVIYWGFEQLEPPESEAIAAEFARVSGYVPIRSIDSTAGYKDWFIMKWRKPGFTIELGQGVNPLPLTQIDEIYEAAAGIMLAALYE</sequence>
<feature type="domain" description="Peptidase M14" evidence="10">
    <location>
        <begin position="108"/>
        <end position="394"/>
    </location>
</feature>
<dbReference type="PANTHER" id="PTHR11705">
    <property type="entry name" value="PROTEASE FAMILY M14 CARBOXYPEPTIDASE A,B"/>
    <property type="match status" value="1"/>
</dbReference>
<dbReference type="SMART" id="SM00257">
    <property type="entry name" value="LysM"/>
    <property type="match status" value="2"/>
</dbReference>
<keyword evidence="6" id="KW-0862">Zinc</keyword>
<keyword evidence="4" id="KW-0479">Metal-binding</keyword>
<dbReference type="CDD" id="cd00118">
    <property type="entry name" value="LysM"/>
    <property type="match status" value="2"/>
</dbReference>
<evidence type="ECO:0000259" key="9">
    <source>
        <dbReference type="PROSITE" id="PS51782"/>
    </source>
</evidence>
<dbReference type="SUPFAM" id="SSF54106">
    <property type="entry name" value="LysM domain"/>
    <property type="match status" value="2"/>
</dbReference>
<dbReference type="PROSITE" id="PS00132">
    <property type="entry name" value="CARBOXYPEPT_ZN_1"/>
    <property type="match status" value="1"/>
</dbReference>
<evidence type="ECO:0000256" key="3">
    <source>
        <dbReference type="ARBA" id="ARBA00022670"/>
    </source>
</evidence>
<feature type="domain" description="LysM" evidence="9">
    <location>
        <begin position="51"/>
        <end position="95"/>
    </location>
</feature>
<dbReference type="CDD" id="cd06229">
    <property type="entry name" value="M14_Endopeptidase_I"/>
    <property type="match status" value="1"/>
</dbReference>
<feature type="domain" description="LysM" evidence="9">
    <location>
        <begin position="1"/>
        <end position="45"/>
    </location>
</feature>
<comment type="caution">
    <text evidence="11">The sequence shown here is derived from an EMBL/GenBank/DDBJ whole genome shotgun (WGS) entry which is preliminary data.</text>
</comment>
<name>A0ABW4YJN4_9BACL</name>
<dbReference type="SMART" id="SM00631">
    <property type="entry name" value="Zn_pept"/>
    <property type="match status" value="1"/>
</dbReference>
<dbReference type="PANTHER" id="PTHR11705:SF143">
    <property type="entry name" value="SLL0236 PROTEIN"/>
    <property type="match status" value="1"/>
</dbReference>
<feature type="active site" description="Proton donor/acceptor" evidence="8">
    <location>
        <position position="366"/>
    </location>
</feature>
<evidence type="ECO:0000313" key="12">
    <source>
        <dbReference type="Proteomes" id="UP001597362"/>
    </source>
</evidence>
<dbReference type="Gene3D" id="3.40.630.10">
    <property type="entry name" value="Zn peptidases"/>
    <property type="match status" value="1"/>
</dbReference>
<evidence type="ECO:0000256" key="6">
    <source>
        <dbReference type="ARBA" id="ARBA00022833"/>
    </source>
</evidence>
<keyword evidence="12" id="KW-1185">Reference proteome</keyword>
<keyword evidence="3" id="KW-0645">Protease</keyword>
<dbReference type="InterPro" id="IPR057246">
    <property type="entry name" value="CARBOXYPEPT_ZN_1"/>
</dbReference>
<evidence type="ECO:0000259" key="10">
    <source>
        <dbReference type="PROSITE" id="PS52035"/>
    </source>
</evidence>
<dbReference type="InterPro" id="IPR036779">
    <property type="entry name" value="LysM_dom_sf"/>
</dbReference>
<dbReference type="Pfam" id="PF00246">
    <property type="entry name" value="Peptidase_M14"/>
    <property type="match status" value="1"/>
</dbReference>
<dbReference type="PROSITE" id="PS51782">
    <property type="entry name" value="LYSM"/>
    <property type="match status" value="2"/>
</dbReference>
<accession>A0ABW4YJN4</accession>
<dbReference type="Gene3D" id="3.10.350.10">
    <property type="entry name" value="LysM domain"/>
    <property type="match status" value="2"/>
</dbReference>
<keyword evidence="5" id="KW-0378">Hydrolase</keyword>
<dbReference type="Pfam" id="PF01476">
    <property type="entry name" value="LysM"/>
    <property type="match status" value="2"/>
</dbReference>
<comment type="cofactor">
    <cofactor evidence="1">
        <name>Zn(2+)</name>
        <dbReference type="ChEBI" id="CHEBI:29105"/>
    </cofactor>
</comment>
<evidence type="ECO:0000256" key="4">
    <source>
        <dbReference type="ARBA" id="ARBA00022723"/>
    </source>
</evidence>
<dbReference type="InterPro" id="IPR034274">
    <property type="entry name" value="ENP1_M14_CPD"/>
</dbReference>
<protein>
    <submittedName>
        <fullName evidence="11">M14 family metallopeptidase</fullName>
    </submittedName>
</protein>
<dbReference type="PRINTS" id="PR00765">
    <property type="entry name" value="CRBOXYPTASEA"/>
</dbReference>
<dbReference type="InterPro" id="IPR018392">
    <property type="entry name" value="LysM"/>
</dbReference>
<dbReference type="SUPFAM" id="SSF53187">
    <property type="entry name" value="Zn-dependent exopeptidases"/>
    <property type="match status" value="1"/>
</dbReference>
<dbReference type="PROSITE" id="PS52035">
    <property type="entry name" value="PEPTIDASE_M14"/>
    <property type="match status" value="1"/>
</dbReference>
<evidence type="ECO:0000256" key="2">
    <source>
        <dbReference type="ARBA" id="ARBA00005988"/>
    </source>
</evidence>
<organism evidence="11 12">
    <name type="scientific">Paenibacillus yanchengensis</name>
    <dbReference type="NCBI Taxonomy" id="2035833"/>
    <lineage>
        <taxon>Bacteria</taxon>
        <taxon>Bacillati</taxon>
        <taxon>Bacillota</taxon>
        <taxon>Bacilli</taxon>
        <taxon>Bacillales</taxon>
        <taxon>Paenibacillaceae</taxon>
        <taxon>Paenibacillus</taxon>
    </lineage>
</organism>
<comment type="similarity">
    <text evidence="2 8">Belongs to the peptidase M14 family.</text>
</comment>
<dbReference type="RefSeq" id="WP_377771525.1">
    <property type="nucleotide sequence ID" value="NZ_JBHUHO010000029.1"/>
</dbReference>
<keyword evidence="7" id="KW-0482">Metalloprotease</keyword>